<organism evidence="1 2">
    <name type="scientific">Onchocerca flexuosa</name>
    <dbReference type="NCBI Taxonomy" id="387005"/>
    <lineage>
        <taxon>Eukaryota</taxon>
        <taxon>Metazoa</taxon>
        <taxon>Ecdysozoa</taxon>
        <taxon>Nematoda</taxon>
        <taxon>Chromadorea</taxon>
        <taxon>Rhabditida</taxon>
        <taxon>Spirurina</taxon>
        <taxon>Spiruromorpha</taxon>
        <taxon>Filarioidea</taxon>
        <taxon>Onchocercidae</taxon>
        <taxon>Onchocerca</taxon>
    </lineage>
</organism>
<dbReference type="InterPro" id="IPR027417">
    <property type="entry name" value="P-loop_NTPase"/>
</dbReference>
<dbReference type="Proteomes" id="UP000242913">
    <property type="component" value="Unassembled WGS sequence"/>
</dbReference>
<evidence type="ECO:0000313" key="1">
    <source>
        <dbReference type="EMBL" id="OZC08088.1"/>
    </source>
</evidence>
<dbReference type="EMBL" id="KZ270015">
    <property type="protein sequence ID" value="OZC08088.1"/>
    <property type="molecule type" value="Genomic_DNA"/>
</dbReference>
<sequence>MVENSSEISVQQTVSKFAGEEFDASNVRTVFAGASKDNMKRTDRVILLVGPTGSNKSNLIDCMCNYFYGAKFDDIRYKIADEIFDRQSTPIKSITKYVFNATTMPFRPIIIDTPEIASYNGIPTKEATSCMLQNFLIENQHIHISALCLVLNCDELSTKKDEEIIPETINLFSSHMLPSTIILFSSNDEKPSLSPSIKLLLRHLNLTYNKYYFFNDCFLQHNKGFICLFFCFLSYYIIF</sequence>
<evidence type="ECO:0000313" key="2">
    <source>
        <dbReference type="Proteomes" id="UP000242913"/>
    </source>
</evidence>
<dbReference type="PANTHER" id="PTHR32046:SF11">
    <property type="entry name" value="IMMUNE-ASSOCIATED NUCLEOTIDE-BINDING PROTEIN 10-LIKE"/>
    <property type="match status" value="1"/>
</dbReference>
<dbReference type="SUPFAM" id="SSF52540">
    <property type="entry name" value="P-loop containing nucleoside triphosphate hydrolases"/>
    <property type="match status" value="1"/>
</dbReference>
<dbReference type="AlphaFoldDB" id="A0A238BU58"/>
<keyword evidence="2" id="KW-1185">Reference proteome</keyword>
<accession>A0A238BU58</accession>
<dbReference type="Gene3D" id="3.40.50.300">
    <property type="entry name" value="P-loop containing nucleotide triphosphate hydrolases"/>
    <property type="match status" value="1"/>
</dbReference>
<dbReference type="PANTHER" id="PTHR32046">
    <property type="entry name" value="G DOMAIN-CONTAINING PROTEIN"/>
    <property type="match status" value="1"/>
</dbReference>
<dbReference type="OrthoDB" id="2386367at2759"/>
<protein>
    <submittedName>
        <fullName evidence="1">Uncharacterized protein</fullName>
    </submittedName>
</protein>
<gene>
    <name evidence="1" type="ORF">X798_04879</name>
</gene>
<reference evidence="1 2" key="1">
    <citation type="submission" date="2015-12" db="EMBL/GenBank/DDBJ databases">
        <title>Draft genome of the nematode, Onchocerca flexuosa.</title>
        <authorList>
            <person name="Mitreva M."/>
        </authorList>
    </citation>
    <scope>NUCLEOTIDE SEQUENCE [LARGE SCALE GENOMIC DNA]</scope>
    <source>
        <strain evidence="1">Red Deer</strain>
    </source>
</reference>
<proteinExistence type="predicted"/>
<name>A0A238BU58_9BILA</name>